<reference evidence="3" key="1">
    <citation type="journal article" date="2020" name="mSystems">
        <title>Genome- and Community-Level Interaction Insights into Carbon Utilization and Element Cycling Functions of Hydrothermarchaeota in Hydrothermal Sediment.</title>
        <authorList>
            <person name="Zhou Z."/>
            <person name="Liu Y."/>
            <person name="Xu W."/>
            <person name="Pan J."/>
            <person name="Luo Z.H."/>
            <person name="Li M."/>
        </authorList>
    </citation>
    <scope>NUCLEOTIDE SEQUENCE [LARGE SCALE GENOMIC DNA]</scope>
    <source>
        <strain evidence="3">HyVt-493</strain>
    </source>
</reference>
<dbReference type="Gene3D" id="3.30.70.100">
    <property type="match status" value="1"/>
</dbReference>
<dbReference type="SUPFAM" id="SSF55008">
    <property type="entry name" value="HMA, heavy metal-associated domain"/>
    <property type="match status" value="1"/>
</dbReference>
<sequence length="66" mass="6837">MKTQFNVEKMMCGGCSSNVEKALADAEGVDTVVVDLENKTVTVEGDIDANAIATIITDAGYPATVA</sequence>
<name>A0A7V2SYJ8_LEUMU</name>
<dbReference type="AlphaFoldDB" id="A0A7V2SYJ8"/>
<dbReference type="InterPro" id="IPR006121">
    <property type="entry name" value="HMA_dom"/>
</dbReference>
<proteinExistence type="predicted"/>
<keyword evidence="1" id="KW-0479">Metal-binding</keyword>
<evidence type="ECO:0000313" key="3">
    <source>
        <dbReference type="EMBL" id="HFC91815.1"/>
    </source>
</evidence>
<dbReference type="CDD" id="cd00371">
    <property type="entry name" value="HMA"/>
    <property type="match status" value="1"/>
</dbReference>
<evidence type="ECO:0000259" key="2">
    <source>
        <dbReference type="PROSITE" id="PS50846"/>
    </source>
</evidence>
<comment type="caution">
    <text evidence="3">The sequence shown here is derived from an EMBL/GenBank/DDBJ whole genome shotgun (WGS) entry which is preliminary data.</text>
</comment>
<organism evidence="3">
    <name type="scientific">Leucothrix mucor</name>
    <dbReference type="NCBI Taxonomy" id="45248"/>
    <lineage>
        <taxon>Bacteria</taxon>
        <taxon>Pseudomonadati</taxon>
        <taxon>Pseudomonadota</taxon>
        <taxon>Gammaproteobacteria</taxon>
        <taxon>Thiotrichales</taxon>
        <taxon>Thiotrichaceae</taxon>
        <taxon>Leucothrix</taxon>
    </lineage>
</organism>
<dbReference type="PROSITE" id="PS01047">
    <property type="entry name" value="HMA_1"/>
    <property type="match status" value="1"/>
</dbReference>
<dbReference type="PROSITE" id="PS50846">
    <property type="entry name" value="HMA_2"/>
    <property type="match status" value="1"/>
</dbReference>
<dbReference type="EMBL" id="DRMS01000139">
    <property type="protein sequence ID" value="HFC91815.1"/>
    <property type="molecule type" value="Genomic_DNA"/>
</dbReference>
<protein>
    <submittedName>
        <fullName evidence="3">Heavy-metal-associated domain-containing protein</fullName>
    </submittedName>
</protein>
<accession>A0A7V2SYJ8</accession>
<dbReference type="GO" id="GO:0046872">
    <property type="term" value="F:metal ion binding"/>
    <property type="evidence" value="ECO:0007669"/>
    <property type="project" value="UniProtKB-KW"/>
</dbReference>
<gene>
    <name evidence="3" type="ORF">ENJ51_03290</name>
</gene>
<dbReference type="InterPro" id="IPR017969">
    <property type="entry name" value="Heavy-metal-associated_CS"/>
</dbReference>
<evidence type="ECO:0000256" key="1">
    <source>
        <dbReference type="ARBA" id="ARBA00022723"/>
    </source>
</evidence>
<dbReference type="Pfam" id="PF00403">
    <property type="entry name" value="HMA"/>
    <property type="match status" value="1"/>
</dbReference>
<dbReference type="Proteomes" id="UP000885750">
    <property type="component" value="Unassembled WGS sequence"/>
</dbReference>
<dbReference type="PANTHER" id="PTHR22814">
    <property type="entry name" value="COPPER TRANSPORT PROTEIN ATOX1-RELATED"/>
    <property type="match status" value="1"/>
</dbReference>
<feature type="domain" description="HMA" evidence="2">
    <location>
        <begin position="1"/>
        <end position="64"/>
    </location>
</feature>
<dbReference type="PANTHER" id="PTHR22814:SF287">
    <property type="entry name" value="COPPER TRANSPORT PROTEIN ATX1"/>
    <property type="match status" value="1"/>
</dbReference>
<dbReference type="InterPro" id="IPR036163">
    <property type="entry name" value="HMA_dom_sf"/>
</dbReference>